<protein>
    <submittedName>
        <fullName evidence="1">Uncharacterized protein</fullName>
    </submittedName>
</protein>
<reference evidence="1" key="1">
    <citation type="submission" date="2022-06" db="EMBL/GenBank/DDBJ databases">
        <title>Sequencing the genomes of 1000 actinobacteria strains.</title>
        <authorList>
            <person name="Klenk H.-P."/>
        </authorList>
    </citation>
    <scope>NUCLEOTIDE SEQUENCE</scope>
    <source>
        <strain evidence="1">DSM 22016</strain>
    </source>
</reference>
<evidence type="ECO:0000313" key="2">
    <source>
        <dbReference type="Proteomes" id="UP001139722"/>
    </source>
</evidence>
<dbReference type="AlphaFoldDB" id="A0A9X2KC55"/>
<evidence type="ECO:0000313" key="1">
    <source>
        <dbReference type="EMBL" id="MCP2370870.1"/>
    </source>
</evidence>
<proteinExistence type="predicted"/>
<organism evidence="1 2">
    <name type="scientific">Agromyces terreus</name>
    <dbReference type="NCBI Taxonomy" id="424795"/>
    <lineage>
        <taxon>Bacteria</taxon>
        <taxon>Bacillati</taxon>
        <taxon>Actinomycetota</taxon>
        <taxon>Actinomycetes</taxon>
        <taxon>Micrococcales</taxon>
        <taxon>Microbacteriaceae</taxon>
        <taxon>Agromyces</taxon>
    </lineage>
</organism>
<accession>A0A9X2KC55</accession>
<comment type="caution">
    <text evidence="1">The sequence shown here is derived from an EMBL/GenBank/DDBJ whole genome shotgun (WGS) entry which is preliminary data.</text>
</comment>
<keyword evidence="2" id="KW-1185">Reference proteome</keyword>
<dbReference type="Proteomes" id="UP001139722">
    <property type="component" value="Unassembled WGS sequence"/>
</dbReference>
<name>A0A9X2KC55_9MICO</name>
<dbReference type="RefSeq" id="WP_156999257.1">
    <property type="nucleotide sequence ID" value="NZ_BAAANU010000011.1"/>
</dbReference>
<gene>
    <name evidence="1" type="ORF">BJ978_001546</name>
</gene>
<dbReference type="EMBL" id="JAMZDY010000001">
    <property type="protein sequence ID" value="MCP2370870.1"/>
    <property type="molecule type" value="Genomic_DNA"/>
</dbReference>
<sequence length="78" mass="8457">MNLAHDFLVDTTFNRDALEGARRAEQHRMISERRAEQLASAAGVAAPVRSGAALEGGRMHRLAARLHLLGHHGARAAH</sequence>